<feature type="compositionally biased region" description="Low complexity" evidence="1">
    <location>
        <begin position="88"/>
        <end position="106"/>
    </location>
</feature>
<dbReference type="SUPFAM" id="SSF46785">
    <property type="entry name" value="Winged helix' DNA-binding domain"/>
    <property type="match status" value="1"/>
</dbReference>
<evidence type="ECO:0000256" key="1">
    <source>
        <dbReference type="SAM" id="MobiDB-lite"/>
    </source>
</evidence>
<dbReference type="AlphaFoldDB" id="A0ABD3I7C5"/>
<accession>A0ABD3I7C5</accession>
<feature type="region of interest" description="Disordered" evidence="1">
    <location>
        <begin position="72"/>
        <end position="117"/>
    </location>
</feature>
<dbReference type="PANTHER" id="PTHR28637">
    <property type="entry name" value="DNA REPLICATION FACTOR CDT1"/>
    <property type="match status" value="1"/>
</dbReference>
<name>A0ABD3I7C5_9MARC</name>
<evidence type="ECO:0000313" key="4">
    <source>
        <dbReference type="Proteomes" id="UP001633002"/>
    </source>
</evidence>
<feature type="domain" description="CDT1 Geminin-binding" evidence="2">
    <location>
        <begin position="121"/>
        <end position="270"/>
    </location>
</feature>
<dbReference type="Proteomes" id="UP001633002">
    <property type="component" value="Unassembled WGS sequence"/>
</dbReference>
<feature type="region of interest" description="Disordered" evidence="1">
    <location>
        <begin position="457"/>
        <end position="478"/>
    </location>
</feature>
<dbReference type="InterPro" id="IPR036390">
    <property type="entry name" value="WH_DNA-bd_sf"/>
</dbReference>
<feature type="compositionally biased region" description="Low complexity" evidence="1">
    <location>
        <begin position="209"/>
        <end position="219"/>
    </location>
</feature>
<comment type="caution">
    <text evidence="3">The sequence shown here is derived from an EMBL/GenBank/DDBJ whole genome shotgun (WGS) entry which is preliminary data.</text>
</comment>
<feature type="compositionally biased region" description="Basic and acidic residues" evidence="1">
    <location>
        <begin position="49"/>
        <end position="59"/>
    </location>
</feature>
<dbReference type="InterPro" id="IPR045173">
    <property type="entry name" value="Cdt1"/>
</dbReference>
<organism evidence="3 4">
    <name type="scientific">Riccia sorocarpa</name>
    <dbReference type="NCBI Taxonomy" id="122646"/>
    <lineage>
        <taxon>Eukaryota</taxon>
        <taxon>Viridiplantae</taxon>
        <taxon>Streptophyta</taxon>
        <taxon>Embryophyta</taxon>
        <taxon>Marchantiophyta</taxon>
        <taxon>Marchantiopsida</taxon>
        <taxon>Marchantiidae</taxon>
        <taxon>Marchantiales</taxon>
        <taxon>Ricciaceae</taxon>
        <taxon>Riccia</taxon>
    </lineage>
</organism>
<feature type="region of interest" description="Disordered" evidence="1">
    <location>
        <begin position="209"/>
        <end position="241"/>
    </location>
</feature>
<dbReference type="InterPro" id="IPR014939">
    <property type="entry name" value="CDT1_Gemini-bd-like"/>
</dbReference>
<evidence type="ECO:0000259" key="2">
    <source>
        <dbReference type="SMART" id="SM01075"/>
    </source>
</evidence>
<protein>
    <recommendedName>
        <fullName evidence="2">CDT1 Geminin-binding domain-containing protein</fullName>
    </recommendedName>
</protein>
<dbReference type="SMART" id="SM01075">
    <property type="entry name" value="CDT1"/>
    <property type="match status" value="1"/>
</dbReference>
<keyword evidence="4" id="KW-1185">Reference proteome</keyword>
<dbReference type="PANTHER" id="PTHR28637:SF1">
    <property type="entry name" value="DNA REPLICATION FACTOR CDT1"/>
    <property type="match status" value="1"/>
</dbReference>
<feature type="compositionally biased region" description="Polar residues" evidence="1">
    <location>
        <begin position="226"/>
        <end position="240"/>
    </location>
</feature>
<sequence length="517" mass="56578">MQFDQGIDAVKQSRGFLSFRSRKMLNLLEKGTVASAAVTGKQQPQTPVRDAKKENSGKTVVEVKKTVRTIVTRRGGGFSSLHPKNGEPGETPSKTPSESTTGSPKGVATGPALSKKKQPVLPPKLKLLETFYEGLEAAVSLLSSRRQMCTLKTVCKTVEQISKRRFLRCHLAQLKFLFPEVLELDYVRVPEQDSRRDVWDLRITLRSYSSSPHPSTGSPLKKGASATASPSRGERNAQTLTRRREFHSRLLKYAGSHGEDVDVPQGSLPERPLGGQSLPSLAVSVSTIDPKNQSPNGKVVNTARQSNSNEEFQEVCNAEVLKGAKGVAKLRENSEEVYEFSIVQARHVRENKSEIGSQFSSSLKPQFQQRDRELNLVEKSSVPEIPGRGLSSHFAPSFTPKFQEAQKEILSGSNTSSGSGPSEAHLLSAAIASRTIKRWSSSSEDIISEPVHEAVISGEGSSSGRTSEDLNAGTVPQREKETVYLPTSFISPCQRIWKRPANSLICTNSGREILVVF</sequence>
<gene>
    <name evidence="3" type="ORF">R1sor_011580</name>
</gene>
<proteinExistence type="predicted"/>
<feature type="region of interest" description="Disordered" evidence="1">
    <location>
        <begin position="37"/>
        <end position="59"/>
    </location>
</feature>
<dbReference type="Pfam" id="PF08839">
    <property type="entry name" value="CDT1"/>
    <property type="match status" value="1"/>
</dbReference>
<dbReference type="EMBL" id="JBJQOH010000002">
    <property type="protein sequence ID" value="KAL3697504.1"/>
    <property type="molecule type" value="Genomic_DNA"/>
</dbReference>
<reference evidence="3 4" key="1">
    <citation type="submission" date="2024-09" db="EMBL/GenBank/DDBJ databases">
        <title>Chromosome-scale assembly of Riccia sorocarpa.</title>
        <authorList>
            <person name="Paukszto L."/>
        </authorList>
    </citation>
    <scope>NUCLEOTIDE SEQUENCE [LARGE SCALE GENOMIC DNA]</scope>
    <source>
        <strain evidence="3">LP-2024</strain>
        <tissue evidence="3">Aerial parts of the thallus</tissue>
    </source>
</reference>
<evidence type="ECO:0000313" key="3">
    <source>
        <dbReference type="EMBL" id="KAL3697504.1"/>
    </source>
</evidence>